<evidence type="ECO:0000259" key="4">
    <source>
        <dbReference type="Pfam" id="PF00149"/>
    </source>
</evidence>
<keyword evidence="3" id="KW-0732">Signal</keyword>
<protein>
    <recommendedName>
        <fullName evidence="2">acid phosphatase</fullName>
        <ecNumber evidence="2">3.1.3.2</ecNumber>
    </recommendedName>
</protein>
<evidence type="ECO:0000313" key="5">
    <source>
        <dbReference type="EMBL" id="KAK7834154.1"/>
    </source>
</evidence>
<evidence type="ECO:0000256" key="2">
    <source>
        <dbReference type="ARBA" id="ARBA00012646"/>
    </source>
</evidence>
<evidence type="ECO:0000256" key="3">
    <source>
        <dbReference type="ARBA" id="ARBA00022729"/>
    </source>
</evidence>
<evidence type="ECO:0000313" key="6">
    <source>
        <dbReference type="Proteomes" id="UP000237347"/>
    </source>
</evidence>
<sequence length="370" mass="41289">MSDVNYFRTMPVSGPHSYPSRVAVVGDLGLTFNTTSTVDHMISNHPDLVLLVGDVSYANLYLTNGTGSDCYSCSFSQTPIHETYQPRWDYWGRYMQPLVSKVPIMVVEGNHEIEQQAENQTFVAYSSRFAFPSEESGSSSTFYYSFNAGGIHFIMLGAYISYNKPGELNFTTLLRLSAGLMPDTLYQYQCGDPSISAMSDVNYFRTMPVSGPHSYPSRVAVVGDLGLTFNTTSTVDHMISNHPDLVLLVGDVSYANLYLTNGTGSDCYSCSFSQTPIHETYQPRWDYWGRYMQPLVSKVPIMVVEGNHEIEQQAENQTFVAYSSRFAFPSEESGSSSTFYYSFNAGGIHFIMLGAYISYNKPGELNNFKA</sequence>
<dbReference type="AlphaFoldDB" id="A0AAW0K4E6"/>
<feature type="domain" description="Calcineurin-like phosphoesterase" evidence="4">
    <location>
        <begin position="218"/>
        <end position="344"/>
    </location>
</feature>
<dbReference type="Pfam" id="PF00149">
    <property type="entry name" value="Metallophos"/>
    <property type="match status" value="2"/>
</dbReference>
<dbReference type="EMBL" id="PKMF04000393">
    <property type="protein sequence ID" value="KAK7834154.1"/>
    <property type="molecule type" value="Genomic_DNA"/>
</dbReference>
<comment type="catalytic activity">
    <reaction evidence="1">
        <text>a phosphate monoester + H2O = an alcohol + phosphate</text>
        <dbReference type="Rhea" id="RHEA:15017"/>
        <dbReference type="ChEBI" id="CHEBI:15377"/>
        <dbReference type="ChEBI" id="CHEBI:30879"/>
        <dbReference type="ChEBI" id="CHEBI:43474"/>
        <dbReference type="ChEBI" id="CHEBI:67140"/>
        <dbReference type="EC" id="3.1.3.2"/>
    </reaction>
</comment>
<comment type="caution">
    <text evidence="5">The sequence shown here is derived from an EMBL/GenBank/DDBJ whole genome shotgun (WGS) entry which is preliminary data.</text>
</comment>
<evidence type="ECO:0000256" key="1">
    <source>
        <dbReference type="ARBA" id="ARBA00000032"/>
    </source>
</evidence>
<dbReference type="Gene3D" id="3.60.21.10">
    <property type="match status" value="2"/>
</dbReference>
<dbReference type="EC" id="3.1.3.2" evidence="2"/>
<dbReference type="InterPro" id="IPR029052">
    <property type="entry name" value="Metallo-depent_PP-like"/>
</dbReference>
<feature type="domain" description="Calcineurin-like phosphoesterase" evidence="4">
    <location>
        <begin position="21"/>
        <end position="150"/>
    </location>
</feature>
<reference evidence="5 6" key="1">
    <citation type="journal article" date="2018" name="Sci. Data">
        <title>The draft genome sequence of cork oak.</title>
        <authorList>
            <person name="Ramos A.M."/>
            <person name="Usie A."/>
            <person name="Barbosa P."/>
            <person name="Barros P.M."/>
            <person name="Capote T."/>
            <person name="Chaves I."/>
            <person name="Simoes F."/>
            <person name="Abreu I."/>
            <person name="Carrasquinho I."/>
            <person name="Faro C."/>
            <person name="Guimaraes J.B."/>
            <person name="Mendonca D."/>
            <person name="Nobrega F."/>
            <person name="Rodrigues L."/>
            <person name="Saibo N.J.M."/>
            <person name="Varela M.C."/>
            <person name="Egas C."/>
            <person name="Matos J."/>
            <person name="Miguel C.M."/>
            <person name="Oliveira M.M."/>
            <person name="Ricardo C.P."/>
            <person name="Goncalves S."/>
        </authorList>
    </citation>
    <scope>NUCLEOTIDE SEQUENCE [LARGE SCALE GENOMIC DNA]</scope>
    <source>
        <strain evidence="6">cv. HL8</strain>
    </source>
</reference>
<proteinExistence type="predicted"/>
<name>A0AAW0K4E6_QUESU</name>
<organism evidence="5 6">
    <name type="scientific">Quercus suber</name>
    <name type="common">Cork oak</name>
    <dbReference type="NCBI Taxonomy" id="58331"/>
    <lineage>
        <taxon>Eukaryota</taxon>
        <taxon>Viridiplantae</taxon>
        <taxon>Streptophyta</taxon>
        <taxon>Embryophyta</taxon>
        <taxon>Tracheophyta</taxon>
        <taxon>Spermatophyta</taxon>
        <taxon>Magnoliopsida</taxon>
        <taxon>eudicotyledons</taxon>
        <taxon>Gunneridae</taxon>
        <taxon>Pentapetalae</taxon>
        <taxon>rosids</taxon>
        <taxon>fabids</taxon>
        <taxon>Fagales</taxon>
        <taxon>Fagaceae</taxon>
        <taxon>Quercus</taxon>
    </lineage>
</organism>
<keyword evidence="6" id="KW-1185">Reference proteome</keyword>
<dbReference type="SUPFAM" id="SSF56300">
    <property type="entry name" value="Metallo-dependent phosphatases"/>
    <property type="match status" value="2"/>
</dbReference>
<dbReference type="PANTHER" id="PTHR22953:SF15">
    <property type="entry name" value="PURPLE ACID PHOSPHATASE 13"/>
    <property type="match status" value="1"/>
</dbReference>
<accession>A0AAW0K4E6</accession>
<dbReference type="Proteomes" id="UP000237347">
    <property type="component" value="Unassembled WGS sequence"/>
</dbReference>
<dbReference type="PANTHER" id="PTHR22953">
    <property type="entry name" value="ACID PHOSPHATASE RELATED"/>
    <property type="match status" value="1"/>
</dbReference>
<gene>
    <name evidence="5" type="primary">PAP15_2</name>
    <name evidence="5" type="ORF">CFP56_024899</name>
</gene>
<dbReference type="InterPro" id="IPR039331">
    <property type="entry name" value="PAPs-like"/>
</dbReference>
<dbReference type="InterPro" id="IPR004843">
    <property type="entry name" value="Calcineurin-like_PHP"/>
</dbReference>
<dbReference type="GO" id="GO:0003993">
    <property type="term" value="F:acid phosphatase activity"/>
    <property type="evidence" value="ECO:0007669"/>
    <property type="project" value="UniProtKB-EC"/>
</dbReference>